<keyword evidence="4 5" id="KW-0648">Protein biosynthesis</keyword>
<accession>A0A3R7CKE8</accession>
<dbReference type="GO" id="GO:0043023">
    <property type="term" value="F:ribosomal large subunit binding"/>
    <property type="evidence" value="ECO:0007669"/>
    <property type="project" value="UniProtKB-UniRule"/>
</dbReference>
<evidence type="ECO:0000256" key="4">
    <source>
        <dbReference type="ARBA" id="ARBA00022917"/>
    </source>
</evidence>
<evidence type="ECO:0000259" key="6">
    <source>
        <dbReference type="Pfam" id="PF05670"/>
    </source>
</evidence>
<dbReference type="PANTHER" id="PTHR15239">
    <property type="entry name" value="NUCLEAR EXPORT MEDIATOR FACTOR NEMF"/>
    <property type="match status" value="1"/>
</dbReference>
<dbReference type="Gene3D" id="2.30.310.10">
    <property type="entry name" value="ibrinogen binding protein from staphylococcus aureus domain"/>
    <property type="match status" value="1"/>
</dbReference>
<dbReference type="HAMAP" id="MF_00844_B">
    <property type="entry name" value="RqcH_B"/>
    <property type="match status" value="1"/>
</dbReference>
<keyword evidence="1 5" id="KW-0820">tRNA-binding</keyword>
<sequence length="573" mass="66138">MSFDGIFTHTMVFELKEHLLSGRITKIQQPFAQELLLTVRAFNHNHSLLLSANPSYARVQITEVKFQSPAKPSNFVMTLRKHLSGAIIKDISQIKNDRIIVFQLQNRDELGDTQTLFLYVEIMNRHSNIVLVRQSDKKIIDAIKHISSNQDRYRELLPQVSYKLPPQQNLQDPFDAFAREQFIKSHQDVLVKQNVADVTNLIKENFMGLGKDSTKELVTRLTTTKENADAILKSFNQMFKQLQQPQATIYTKQQQQTFTPIPYQTIQAQGFIDQQFTTLSLMLDAFYHDRARKDRVRQQADNLLQVIKRNLKRDRTKIKRLQKDLQKTESADQARLRGELLTTFMNQVPKGAQSITLENYYDNNKPIAITLQPELSPSQNAQKYFKTYQKLKNSIAHLKEQLNLTQQEKEYLEGILAQLEYAQVQDIADITVELRQQGYLKQKQQNKKRPAKIHHGETFIAADGTQIHVGKNNLQNDYLTTKFADKRYTWLHIKNMPGSHVIIADFKPSPETIKQAAQLAAFYSKAGQNKAKVPVDYTLVKHVHKPNGAKPGFVIYTDQKTLMVEPKQDLPQK</sequence>
<proteinExistence type="inferred from homology"/>
<keyword evidence="5" id="KW-0175">Coiled coil</keyword>
<dbReference type="RefSeq" id="WP_118910827.1">
    <property type="nucleotide sequence ID" value="NZ_QOCS01000014.1"/>
</dbReference>
<evidence type="ECO:0000256" key="3">
    <source>
        <dbReference type="ARBA" id="ARBA00022884"/>
    </source>
</evidence>
<dbReference type="PANTHER" id="PTHR15239:SF6">
    <property type="entry name" value="RIBOSOME QUALITY CONTROL COMPLEX SUBUNIT NEMF"/>
    <property type="match status" value="1"/>
</dbReference>
<dbReference type="Proteomes" id="UP000284822">
    <property type="component" value="Unassembled WGS sequence"/>
</dbReference>
<comment type="similarity">
    <text evidence="5">Belongs to the NEMF family.</text>
</comment>
<dbReference type="GO" id="GO:0000049">
    <property type="term" value="F:tRNA binding"/>
    <property type="evidence" value="ECO:0007669"/>
    <property type="project" value="UniProtKB-UniRule"/>
</dbReference>
<organism evidence="7 8">
    <name type="scientific">Bombilactobacillus bombi</name>
    <dbReference type="NCBI Taxonomy" id="1303590"/>
    <lineage>
        <taxon>Bacteria</taxon>
        <taxon>Bacillati</taxon>
        <taxon>Bacillota</taxon>
        <taxon>Bacilli</taxon>
        <taxon>Lactobacillales</taxon>
        <taxon>Lactobacillaceae</taxon>
        <taxon>Bombilactobacillus</taxon>
    </lineage>
</organism>
<dbReference type="InterPro" id="IPR043682">
    <property type="entry name" value="RqcH_bacterial"/>
</dbReference>
<comment type="caution">
    <text evidence="7">The sequence shown here is derived from an EMBL/GenBank/DDBJ whole genome shotgun (WGS) entry which is preliminary data.</text>
</comment>
<dbReference type="Pfam" id="PF05833">
    <property type="entry name" value="NFACT_N"/>
    <property type="match status" value="1"/>
</dbReference>
<protein>
    <recommendedName>
        <fullName evidence="5">Rqc2 homolog RqcH</fullName>
        <shortName evidence="5">RqcH</shortName>
    </recommendedName>
</protein>
<comment type="subunit">
    <text evidence="5">Associates with stalled 50S ribosomal subunits. Binds to RqcP.</text>
</comment>
<dbReference type="FunFam" id="2.30.310.10:FF:000004">
    <property type="entry name" value="Fibronectin-binding protein A"/>
    <property type="match status" value="1"/>
</dbReference>
<dbReference type="GO" id="GO:0072344">
    <property type="term" value="P:rescue of stalled ribosome"/>
    <property type="evidence" value="ECO:0007669"/>
    <property type="project" value="UniProtKB-UniRule"/>
</dbReference>
<dbReference type="Pfam" id="PF05670">
    <property type="entry name" value="NFACT-R_1"/>
    <property type="match status" value="1"/>
</dbReference>
<feature type="coiled-coil region" evidence="5">
    <location>
        <begin position="381"/>
        <end position="408"/>
    </location>
</feature>
<dbReference type="Gene3D" id="3.40.970.40">
    <property type="entry name" value="fibrinogen binding protein from staphylococcus aureus domain like"/>
    <property type="match status" value="1"/>
</dbReference>
<evidence type="ECO:0000313" key="8">
    <source>
        <dbReference type="Proteomes" id="UP000284822"/>
    </source>
</evidence>
<feature type="domain" description="NFACT RNA-binding" evidence="6">
    <location>
        <begin position="459"/>
        <end position="548"/>
    </location>
</feature>
<dbReference type="AlphaFoldDB" id="A0A3R7CKE8"/>
<evidence type="ECO:0000313" key="7">
    <source>
        <dbReference type="EMBL" id="RHW45959.1"/>
    </source>
</evidence>
<dbReference type="GO" id="GO:1990112">
    <property type="term" value="C:RQC complex"/>
    <property type="evidence" value="ECO:0007669"/>
    <property type="project" value="TreeGrafter"/>
</dbReference>
<keyword evidence="2 5" id="KW-0699">rRNA-binding</keyword>
<dbReference type="InterPro" id="IPR051608">
    <property type="entry name" value="RQC_Subunit_NEMF"/>
</dbReference>
<dbReference type="InterPro" id="IPR008532">
    <property type="entry name" value="NFACT_RNA-bd"/>
</dbReference>
<comment type="function">
    <text evidence="5">Key component of the ribosome quality control system (RQC), a ribosome-associated complex that mediates the extraction of incompletely synthesized nascent chains from stalled ribosomes and their subsequent degradation. RqcH recruits Ala-charged tRNA, and with RqcP directs the elongation of stalled nascent chains on 50S ribosomal subunits, leading to non-templated C-terminal alanine extensions (Ala tail). The Ala tail promotes nascent chain degradation. May add between 1 and at least 8 Ala residues. Binds to stalled 50S ribosomal subunits.</text>
</comment>
<feature type="coiled-coil region" evidence="5">
    <location>
        <begin position="304"/>
        <end position="331"/>
    </location>
</feature>
<dbReference type="EMBL" id="QOCS01000014">
    <property type="protein sequence ID" value="RHW45959.1"/>
    <property type="molecule type" value="Genomic_DNA"/>
</dbReference>
<evidence type="ECO:0000256" key="1">
    <source>
        <dbReference type="ARBA" id="ARBA00022555"/>
    </source>
</evidence>
<name>A0A3R7CKE8_9LACO</name>
<keyword evidence="3 5" id="KW-0694">RNA-binding</keyword>
<dbReference type="GO" id="GO:0019843">
    <property type="term" value="F:rRNA binding"/>
    <property type="evidence" value="ECO:0007669"/>
    <property type="project" value="UniProtKB-UniRule"/>
</dbReference>
<gene>
    <name evidence="5" type="primary">rqcH</name>
    <name evidence="7" type="ORF">DS832_06255</name>
</gene>
<reference evidence="7 8" key="1">
    <citation type="submission" date="2018-07" db="EMBL/GenBank/DDBJ databases">
        <title>Genome sequences of six Lactobacillus spp. isolated from bumble bee guts.</title>
        <authorList>
            <person name="Motta E.V.S."/>
            <person name="Moran N.A."/>
        </authorList>
    </citation>
    <scope>NUCLEOTIDE SEQUENCE [LARGE SCALE GENOMIC DNA]</scope>
    <source>
        <strain evidence="7 8">LV-8.1</strain>
    </source>
</reference>
<evidence type="ECO:0000256" key="2">
    <source>
        <dbReference type="ARBA" id="ARBA00022730"/>
    </source>
</evidence>
<evidence type="ECO:0000256" key="5">
    <source>
        <dbReference type="HAMAP-Rule" id="MF_00844"/>
    </source>
</evidence>